<protein>
    <submittedName>
        <fullName evidence="1">Uncharacterized protein</fullName>
    </submittedName>
</protein>
<dbReference type="Proteomes" id="UP000298324">
    <property type="component" value="Unassembled WGS sequence"/>
</dbReference>
<proteinExistence type="predicted"/>
<accession>A0A4Y7R9P9</accession>
<evidence type="ECO:0000313" key="2">
    <source>
        <dbReference type="Proteomes" id="UP000298324"/>
    </source>
</evidence>
<comment type="caution">
    <text evidence="1">The sequence shown here is derived from an EMBL/GenBank/DDBJ whole genome shotgun (WGS) entry which is preliminary data.</text>
</comment>
<name>A0A4Y7R9P9_9FIRM</name>
<dbReference type="EMBL" id="QFGA01000002">
    <property type="protein sequence ID" value="TEB05675.1"/>
    <property type="molecule type" value="Genomic_DNA"/>
</dbReference>
<sequence>MDRINGDVFEPVAPVQENFQVGEMPGTVVGTSAHFGQITAKCAGIDFRDRTVKKAGEIAQCTTVGGNSTLARPQFCKSAKNSWIRGYKG</sequence>
<dbReference type="RefSeq" id="WP_190258433.1">
    <property type="nucleotide sequence ID" value="NZ_QFGA01000002.1"/>
</dbReference>
<organism evidence="1 2">
    <name type="scientific">Pelotomaculum schinkii</name>
    <dbReference type="NCBI Taxonomy" id="78350"/>
    <lineage>
        <taxon>Bacteria</taxon>
        <taxon>Bacillati</taxon>
        <taxon>Bacillota</taxon>
        <taxon>Clostridia</taxon>
        <taxon>Eubacteriales</taxon>
        <taxon>Desulfotomaculaceae</taxon>
        <taxon>Pelotomaculum</taxon>
    </lineage>
</organism>
<evidence type="ECO:0000313" key="1">
    <source>
        <dbReference type="EMBL" id="TEB05675.1"/>
    </source>
</evidence>
<dbReference type="AlphaFoldDB" id="A0A4Y7R9P9"/>
<reference evidence="1 2" key="1">
    <citation type="journal article" date="2018" name="Environ. Microbiol.">
        <title>Novel energy conservation strategies and behaviour of Pelotomaculum schinkii driving syntrophic propionate catabolism.</title>
        <authorList>
            <person name="Hidalgo-Ahumada C.A.P."/>
            <person name="Nobu M.K."/>
            <person name="Narihiro T."/>
            <person name="Tamaki H."/>
            <person name="Liu W.T."/>
            <person name="Kamagata Y."/>
            <person name="Stams A.J.M."/>
            <person name="Imachi H."/>
            <person name="Sousa D.Z."/>
        </authorList>
    </citation>
    <scope>NUCLEOTIDE SEQUENCE [LARGE SCALE GENOMIC DNA]</scope>
    <source>
        <strain evidence="1 2">HH</strain>
    </source>
</reference>
<keyword evidence="2" id="KW-1185">Reference proteome</keyword>
<gene>
    <name evidence="1" type="ORF">Psch_02716</name>
</gene>